<evidence type="ECO:0000313" key="2">
    <source>
        <dbReference type="Proteomes" id="UP000315017"/>
    </source>
</evidence>
<dbReference type="Proteomes" id="UP000315017">
    <property type="component" value="Chromosome"/>
</dbReference>
<name>A0A517YHE9_9BACT</name>
<reference evidence="1 2" key="1">
    <citation type="submission" date="2019-02" db="EMBL/GenBank/DDBJ databases">
        <title>Deep-cultivation of Planctomycetes and their phenomic and genomic characterization uncovers novel biology.</title>
        <authorList>
            <person name="Wiegand S."/>
            <person name="Jogler M."/>
            <person name="Boedeker C."/>
            <person name="Pinto D."/>
            <person name="Vollmers J."/>
            <person name="Rivas-Marin E."/>
            <person name="Kohn T."/>
            <person name="Peeters S.H."/>
            <person name="Heuer A."/>
            <person name="Rast P."/>
            <person name="Oberbeckmann S."/>
            <person name="Bunk B."/>
            <person name="Jeske O."/>
            <person name="Meyerdierks A."/>
            <person name="Storesund J.E."/>
            <person name="Kallscheuer N."/>
            <person name="Luecker S."/>
            <person name="Lage O.M."/>
            <person name="Pohl T."/>
            <person name="Merkel B.J."/>
            <person name="Hornburger P."/>
            <person name="Mueller R.-W."/>
            <person name="Bruemmer F."/>
            <person name="Labrenz M."/>
            <person name="Spormann A.M."/>
            <person name="Op den Camp H."/>
            <person name="Overmann J."/>
            <person name="Amann R."/>
            <person name="Jetten M.S.M."/>
            <person name="Mascher T."/>
            <person name="Medema M.H."/>
            <person name="Devos D.P."/>
            <person name="Kaster A.-K."/>
            <person name="Ovreas L."/>
            <person name="Rohde M."/>
            <person name="Galperin M.Y."/>
            <person name="Jogler C."/>
        </authorList>
    </citation>
    <scope>NUCLEOTIDE SEQUENCE [LARGE SCALE GENOMIC DNA]</scope>
    <source>
        <strain evidence="1 2">ETA_A8</strain>
    </source>
</reference>
<gene>
    <name evidence="1" type="ORF">ETAA8_47540</name>
</gene>
<dbReference type="AlphaFoldDB" id="A0A517YHE9"/>
<organism evidence="1 2">
    <name type="scientific">Anatilimnocola aggregata</name>
    <dbReference type="NCBI Taxonomy" id="2528021"/>
    <lineage>
        <taxon>Bacteria</taxon>
        <taxon>Pseudomonadati</taxon>
        <taxon>Planctomycetota</taxon>
        <taxon>Planctomycetia</taxon>
        <taxon>Pirellulales</taxon>
        <taxon>Pirellulaceae</taxon>
        <taxon>Anatilimnocola</taxon>
    </lineage>
</organism>
<dbReference type="EMBL" id="CP036274">
    <property type="protein sequence ID" value="QDU29639.1"/>
    <property type="molecule type" value="Genomic_DNA"/>
</dbReference>
<accession>A0A517YHE9</accession>
<sequence>MRSRFGVFLLLIVVLVIGFSFYRGYLTLSSRQQPTTNNSEIKLIVDQDKLKADTDRAGAEVKRLTGDVDLKPGS</sequence>
<dbReference type="RefSeq" id="WP_145093760.1">
    <property type="nucleotide sequence ID" value="NZ_CP036274.1"/>
</dbReference>
<protein>
    <submittedName>
        <fullName evidence="1">Uncharacterized protein</fullName>
    </submittedName>
</protein>
<keyword evidence="2" id="KW-1185">Reference proteome</keyword>
<proteinExistence type="predicted"/>
<evidence type="ECO:0000313" key="1">
    <source>
        <dbReference type="EMBL" id="QDU29639.1"/>
    </source>
</evidence>
<dbReference type="KEGG" id="aagg:ETAA8_47540"/>